<evidence type="ECO:0000256" key="4">
    <source>
        <dbReference type="ARBA" id="ARBA00023136"/>
    </source>
</evidence>
<dbReference type="RefSeq" id="WP_011910761.1">
    <property type="nucleotide sequence ID" value="NZ_CP089966.1"/>
</dbReference>
<dbReference type="AlphaFoldDB" id="A0A2T5K661"/>
<keyword evidence="1" id="KW-1003">Cell membrane</keyword>
<organism evidence="8 9">
    <name type="scientific">Cereibacter azotoformans</name>
    <dbReference type="NCBI Taxonomy" id="43057"/>
    <lineage>
        <taxon>Bacteria</taxon>
        <taxon>Pseudomonadati</taxon>
        <taxon>Pseudomonadota</taxon>
        <taxon>Alphaproteobacteria</taxon>
        <taxon>Rhodobacterales</taxon>
        <taxon>Paracoccaceae</taxon>
        <taxon>Cereibacter</taxon>
    </lineage>
</organism>
<evidence type="ECO:0000256" key="1">
    <source>
        <dbReference type="ARBA" id="ARBA00022475"/>
    </source>
</evidence>
<evidence type="ECO:0000256" key="2">
    <source>
        <dbReference type="ARBA" id="ARBA00022692"/>
    </source>
</evidence>
<dbReference type="Proteomes" id="UP000244060">
    <property type="component" value="Unassembled WGS sequence"/>
</dbReference>
<comment type="caution">
    <text evidence="8">The sequence shown here is derived from an EMBL/GenBank/DDBJ whole genome shotgun (WGS) entry which is preliminary data.</text>
</comment>
<gene>
    <name evidence="8" type="ORF">C8J28_11040</name>
</gene>
<evidence type="ECO:0000259" key="7">
    <source>
        <dbReference type="Pfam" id="PF06305"/>
    </source>
</evidence>
<keyword evidence="4 6" id="KW-0472">Membrane</keyword>
<keyword evidence="9" id="KW-1185">Reference proteome</keyword>
<dbReference type="Pfam" id="PF06305">
    <property type="entry name" value="LapA_dom"/>
    <property type="match status" value="1"/>
</dbReference>
<keyword evidence="5" id="KW-0175">Coiled coil</keyword>
<evidence type="ECO:0000256" key="6">
    <source>
        <dbReference type="SAM" id="Phobius"/>
    </source>
</evidence>
<dbReference type="InterPro" id="IPR010445">
    <property type="entry name" value="LapA_dom"/>
</dbReference>
<evidence type="ECO:0000313" key="9">
    <source>
        <dbReference type="Proteomes" id="UP000244060"/>
    </source>
</evidence>
<feature type="coiled-coil region" evidence="5">
    <location>
        <begin position="77"/>
        <end position="111"/>
    </location>
</feature>
<reference evidence="8 9" key="1">
    <citation type="submission" date="2018-04" db="EMBL/GenBank/DDBJ databases">
        <title>Genomic Encyclopedia of Type Strains, Phase III (KMG-III): the genomes of soil and plant-associated and newly described type strains.</title>
        <authorList>
            <person name="Whitman W."/>
        </authorList>
    </citation>
    <scope>NUCLEOTIDE SEQUENCE [LARGE SCALE GENOMIC DNA]</scope>
    <source>
        <strain evidence="8 9">KA25</strain>
    </source>
</reference>
<proteinExistence type="predicted"/>
<sequence>MIRWLRILFLVLLAVVLLTVALAHRDPVTVKLMPENLATFVGTDWAAWSMALPLYAVIFGGIVAGLLIGFFWEWMREHKHRAEVRRKSKEVKNLQREVSTLKSKVETANAVGAPKNDVLTALSKSA</sequence>
<keyword evidence="2 6" id="KW-0812">Transmembrane</keyword>
<name>A0A2T5K661_9RHOB</name>
<keyword evidence="3 6" id="KW-1133">Transmembrane helix</keyword>
<evidence type="ECO:0000256" key="5">
    <source>
        <dbReference type="SAM" id="Coils"/>
    </source>
</evidence>
<feature type="domain" description="Lipopolysaccharide assembly protein A" evidence="7">
    <location>
        <begin position="47"/>
        <end position="98"/>
    </location>
</feature>
<evidence type="ECO:0000256" key="3">
    <source>
        <dbReference type="ARBA" id="ARBA00022989"/>
    </source>
</evidence>
<dbReference type="GO" id="GO:0005886">
    <property type="term" value="C:plasma membrane"/>
    <property type="evidence" value="ECO:0007669"/>
    <property type="project" value="InterPro"/>
</dbReference>
<protein>
    <submittedName>
        <fullName evidence="8">Putative integral membrane protein</fullName>
    </submittedName>
</protein>
<accession>A0A2T5K661</accession>
<dbReference type="EMBL" id="QAOT01000010">
    <property type="protein sequence ID" value="PTR17916.1"/>
    <property type="molecule type" value="Genomic_DNA"/>
</dbReference>
<evidence type="ECO:0000313" key="8">
    <source>
        <dbReference type="EMBL" id="PTR17916.1"/>
    </source>
</evidence>
<feature type="transmembrane region" description="Helical" evidence="6">
    <location>
        <begin position="47"/>
        <end position="72"/>
    </location>
</feature>
<dbReference type="OrthoDB" id="7689797at2"/>